<dbReference type="WBParaSite" id="ACAC_0001392901-mRNA-1">
    <property type="protein sequence ID" value="ACAC_0001392901-mRNA-1"/>
    <property type="gene ID" value="ACAC_0001392901"/>
</dbReference>
<dbReference type="PANTHER" id="PTHR45011">
    <property type="entry name" value="DAP3-BINDING CELL DEATH ENHANCER 1"/>
    <property type="match status" value="1"/>
</dbReference>
<sequence>MATVKLSPGAVEWKIVGCDIFATGFHFVFKFTQSVLRSSAQTVSGISGLEGMLCVVNRLLHESSKSHDWSMDHRKIQLFMTSPANVQTISDCLESFDISLKALAISPIHPASTRVRWFSGSCSHEFTAACAFHPHPAWPAIRLLTTSRADERATRNTATSSCSDSSRFSDVVLPLINSFNNGPPNLQFSTILGYSHWVPSLVFSNTGSISVHTLQLDGNSLPNHINGRPNVAEVGVQTDDCSTYSVKTVDPLSQEEKAKWDLENLIGEELLKVGETRDAISRFQEAASHGNANAINNLAECLFSGIGTVCNKEKAFSLWEQAVSLGHVNAMYSLAVCLIRAATAGEPKGDKLRAFRLMRKAAVEGNVHAAFYLLVRYIRDYDVESAKEVIRIAARDEGYATEMRSWTENRFLNGKCFQLVEQVLADSPY</sequence>
<dbReference type="SMART" id="SM00671">
    <property type="entry name" value="SEL1"/>
    <property type="match status" value="2"/>
</dbReference>
<accession>A0A0K0DQ90</accession>
<evidence type="ECO:0000313" key="1">
    <source>
        <dbReference type="Proteomes" id="UP000035642"/>
    </source>
</evidence>
<organism evidence="1 2">
    <name type="scientific">Angiostrongylus cantonensis</name>
    <name type="common">Rat lungworm</name>
    <dbReference type="NCBI Taxonomy" id="6313"/>
    <lineage>
        <taxon>Eukaryota</taxon>
        <taxon>Metazoa</taxon>
        <taxon>Ecdysozoa</taxon>
        <taxon>Nematoda</taxon>
        <taxon>Chromadorea</taxon>
        <taxon>Rhabditida</taxon>
        <taxon>Rhabditina</taxon>
        <taxon>Rhabditomorpha</taxon>
        <taxon>Strongyloidea</taxon>
        <taxon>Metastrongylidae</taxon>
        <taxon>Angiostrongylus</taxon>
    </lineage>
</organism>
<dbReference type="Proteomes" id="UP000035642">
    <property type="component" value="Unassembled WGS sequence"/>
</dbReference>
<evidence type="ECO:0000313" key="2">
    <source>
        <dbReference type="WBParaSite" id="ACAC_0001392901-mRNA-1"/>
    </source>
</evidence>
<name>A0A0K0DQ90_ANGCA</name>
<dbReference type="Pfam" id="PF08238">
    <property type="entry name" value="Sel1"/>
    <property type="match status" value="2"/>
</dbReference>
<dbReference type="STRING" id="6313.A0A0K0DQ90"/>
<reference evidence="2" key="2">
    <citation type="submission" date="2017-02" db="UniProtKB">
        <authorList>
            <consortium name="WormBaseParasite"/>
        </authorList>
    </citation>
    <scope>IDENTIFICATION</scope>
</reference>
<reference evidence="1" key="1">
    <citation type="submission" date="2012-09" db="EMBL/GenBank/DDBJ databases">
        <authorList>
            <person name="Martin A.A."/>
        </authorList>
    </citation>
    <scope>NUCLEOTIDE SEQUENCE</scope>
</reference>
<dbReference type="InterPro" id="IPR052748">
    <property type="entry name" value="ISR_Activator"/>
</dbReference>
<dbReference type="Gene3D" id="1.25.40.10">
    <property type="entry name" value="Tetratricopeptide repeat domain"/>
    <property type="match status" value="1"/>
</dbReference>
<dbReference type="SUPFAM" id="SSF81901">
    <property type="entry name" value="HCP-like"/>
    <property type="match status" value="1"/>
</dbReference>
<keyword evidence="1" id="KW-1185">Reference proteome</keyword>
<proteinExistence type="predicted"/>
<dbReference type="InterPro" id="IPR006597">
    <property type="entry name" value="Sel1-like"/>
</dbReference>
<dbReference type="AlphaFoldDB" id="A0A0K0DQ90"/>
<protein>
    <submittedName>
        <fullName evidence="2">TPR_REGION domain-containing protein</fullName>
    </submittedName>
</protein>
<dbReference type="InterPro" id="IPR011990">
    <property type="entry name" value="TPR-like_helical_dom_sf"/>
</dbReference>
<dbReference type="PANTHER" id="PTHR45011:SF1">
    <property type="entry name" value="DAP3-BINDING CELL DEATH ENHANCER 1"/>
    <property type="match status" value="1"/>
</dbReference>